<feature type="transmembrane region" description="Helical" evidence="3">
    <location>
        <begin position="7"/>
        <end position="26"/>
    </location>
</feature>
<keyword evidence="3" id="KW-1133">Transmembrane helix</keyword>
<evidence type="ECO:0000313" key="5">
    <source>
        <dbReference type="Proteomes" id="UP000199050"/>
    </source>
</evidence>
<feature type="compositionally biased region" description="Low complexity" evidence="2">
    <location>
        <begin position="148"/>
        <end position="159"/>
    </location>
</feature>
<sequence>MKGKRQTIWLVSMLSLMVVLSAYYLFTEDTGASIPKETAGTIQVDSSNNGTGTADSAVLDNGLVINEVDTQGALSTDAGSEAAATTEDTAAEDAAAAAVTDPAADTASSETAAAPDKSSTDSAKEDTAAATDKTAGEQTAASDDKAAADTSADSATASTEGTPAKGDEEILKEVAAQSASASSMFTNYLFEREQQNLKNYNDLIAQINDMSKTPAENAVVQEQLSKLEEKESKISDIETQLQQKYGEAIVKEETGNSYTVVVLSDKLDVKQAVGIVDLVMKELSVSQDKIRVQYVSEQ</sequence>
<dbReference type="EMBL" id="FNDX01000051">
    <property type="protein sequence ID" value="SDK70839.1"/>
    <property type="molecule type" value="Genomic_DNA"/>
</dbReference>
<keyword evidence="3" id="KW-0472">Membrane</keyword>
<dbReference type="AlphaFoldDB" id="A0A1G9E441"/>
<evidence type="ECO:0000256" key="2">
    <source>
        <dbReference type="SAM" id="MobiDB-lite"/>
    </source>
</evidence>
<dbReference type="OrthoDB" id="2665883at2"/>
<evidence type="ECO:0000256" key="3">
    <source>
        <dbReference type="SAM" id="Phobius"/>
    </source>
</evidence>
<dbReference type="Pfam" id="PF12685">
    <property type="entry name" value="SpoIIIAH"/>
    <property type="match status" value="1"/>
</dbReference>
<dbReference type="InterPro" id="IPR024232">
    <property type="entry name" value="SpoIIIAH"/>
</dbReference>
<feature type="coiled-coil region" evidence="1">
    <location>
        <begin position="190"/>
        <end position="247"/>
    </location>
</feature>
<dbReference type="InterPro" id="IPR038503">
    <property type="entry name" value="SpoIIIAH_sf"/>
</dbReference>
<evidence type="ECO:0000256" key="1">
    <source>
        <dbReference type="SAM" id="Coils"/>
    </source>
</evidence>
<protein>
    <submittedName>
        <fullName evidence="4">Stage III sporulation protein AH</fullName>
    </submittedName>
</protein>
<dbReference type="STRING" id="1174501.SAMN05216192_15113"/>
<keyword evidence="3" id="KW-0812">Transmembrane</keyword>
<organism evidence="4 5">
    <name type="scientific">Paenibacillus typhae</name>
    <dbReference type="NCBI Taxonomy" id="1174501"/>
    <lineage>
        <taxon>Bacteria</taxon>
        <taxon>Bacillati</taxon>
        <taxon>Bacillota</taxon>
        <taxon>Bacilli</taxon>
        <taxon>Bacillales</taxon>
        <taxon>Paenibacillaceae</taxon>
        <taxon>Paenibacillus</taxon>
    </lineage>
</organism>
<name>A0A1G9E441_9BACL</name>
<dbReference type="Gene3D" id="1.10.287.4300">
    <property type="entry name" value="Stage III sporulation protein AH-like"/>
    <property type="match status" value="1"/>
</dbReference>
<feature type="compositionally biased region" description="Low complexity" evidence="2">
    <location>
        <begin position="75"/>
        <end position="116"/>
    </location>
</feature>
<feature type="compositionally biased region" description="Basic and acidic residues" evidence="2">
    <location>
        <begin position="118"/>
        <end position="127"/>
    </location>
</feature>
<proteinExistence type="predicted"/>
<gene>
    <name evidence="4" type="ORF">SAMN05216192_15113</name>
</gene>
<feature type="region of interest" description="Disordered" evidence="2">
    <location>
        <begin position="75"/>
        <end position="168"/>
    </location>
</feature>
<keyword evidence="5" id="KW-1185">Reference proteome</keyword>
<accession>A0A1G9E441</accession>
<dbReference type="RefSeq" id="WP_090719119.1">
    <property type="nucleotide sequence ID" value="NZ_CBCSKY010000055.1"/>
</dbReference>
<dbReference type="Proteomes" id="UP000199050">
    <property type="component" value="Unassembled WGS sequence"/>
</dbReference>
<reference evidence="5" key="1">
    <citation type="submission" date="2016-10" db="EMBL/GenBank/DDBJ databases">
        <authorList>
            <person name="Varghese N."/>
            <person name="Submissions S."/>
        </authorList>
    </citation>
    <scope>NUCLEOTIDE SEQUENCE [LARGE SCALE GENOMIC DNA]</scope>
    <source>
        <strain evidence="5">CGMCC 1.11012</strain>
    </source>
</reference>
<evidence type="ECO:0000313" key="4">
    <source>
        <dbReference type="EMBL" id="SDK70839.1"/>
    </source>
</evidence>
<keyword evidence="1" id="KW-0175">Coiled coil</keyword>